<dbReference type="Gene3D" id="1.20.1280.140">
    <property type="match status" value="1"/>
</dbReference>
<name>A0A9P7FX38_9AGAR</name>
<reference evidence="1" key="2">
    <citation type="submission" date="2021-10" db="EMBL/GenBank/DDBJ databases">
        <title>Phylogenomics reveals ancestral predisposition of the termite-cultivated fungus Termitomyces towards a domesticated lifestyle.</title>
        <authorList>
            <person name="Auxier B."/>
            <person name="Grum-Grzhimaylo A."/>
            <person name="Cardenas M.E."/>
            <person name="Lodge J.D."/>
            <person name="Laessoe T."/>
            <person name="Pedersen O."/>
            <person name="Smith M.E."/>
            <person name="Kuyper T.W."/>
            <person name="Franco-Molano E.A."/>
            <person name="Baroni T.J."/>
            <person name="Aanen D.K."/>
        </authorList>
    </citation>
    <scope>NUCLEOTIDE SEQUENCE</scope>
    <source>
        <strain evidence="1">AP01</strain>
        <tissue evidence="1">Mycelium</tissue>
    </source>
</reference>
<dbReference type="Proteomes" id="UP000775547">
    <property type="component" value="Unassembled WGS sequence"/>
</dbReference>
<sequence length="236" mass="24924">MEYLATTDTAFFFRLPTLLFCSDVDCAKRIKGLPGLQNRYLKCKENPHSIQASSISLGMRFSSVFVLASLVVSSFASTAADVKADIVDIAAKLDTLATTVSALPLVGGTLSQALAIHTSAGPLIAASNKGAANADNVSPRPLSIVDGRAILDSVQALEPNIYQTLHGIVDRKNIFSALPVPGIPALIKQDLVNWNTATQALAAGFRRLIPADVLRDFNDSATRIDANFGAAIAAFP</sequence>
<dbReference type="OrthoDB" id="3485059at2759"/>
<dbReference type="Pfam" id="PF12296">
    <property type="entry name" value="HsbA"/>
    <property type="match status" value="1"/>
</dbReference>
<evidence type="ECO:0000313" key="1">
    <source>
        <dbReference type="EMBL" id="KAG5639954.1"/>
    </source>
</evidence>
<proteinExistence type="predicted"/>
<gene>
    <name evidence="1" type="ORF">DXG03_002152</name>
</gene>
<reference evidence="1" key="1">
    <citation type="submission" date="2020-07" db="EMBL/GenBank/DDBJ databases">
        <authorList>
            <person name="Nieuwenhuis M."/>
            <person name="Van De Peppel L.J.J."/>
        </authorList>
    </citation>
    <scope>NUCLEOTIDE SEQUENCE</scope>
    <source>
        <strain evidence="1">AP01</strain>
        <tissue evidence="1">Mycelium</tissue>
    </source>
</reference>
<protein>
    <submittedName>
        <fullName evidence="1">Uncharacterized protein</fullName>
    </submittedName>
</protein>
<dbReference type="EMBL" id="JABCKV010001591">
    <property type="protein sequence ID" value="KAG5639954.1"/>
    <property type="molecule type" value="Genomic_DNA"/>
</dbReference>
<comment type="caution">
    <text evidence="1">The sequence shown here is derived from an EMBL/GenBank/DDBJ whole genome shotgun (WGS) entry which is preliminary data.</text>
</comment>
<organism evidence="1 2">
    <name type="scientific">Asterophora parasitica</name>
    <dbReference type="NCBI Taxonomy" id="117018"/>
    <lineage>
        <taxon>Eukaryota</taxon>
        <taxon>Fungi</taxon>
        <taxon>Dikarya</taxon>
        <taxon>Basidiomycota</taxon>
        <taxon>Agaricomycotina</taxon>
        <taxon>Agaricomycetes</taxon>
        <taxon>Agaricomycetidae</taxon>
        <taxon>Agaricales</taxon>
        <taxon>Tricholomatineae</taxon>
        <taxon>Lyophyllaceae</taxon>
        <taxon>Asterophora</taxon>
    </lineage>
</organism>
<evidence type="ECO:0000313" key="2">
    <source>
        <dbReference type="Proteomes" id="UP000775547"/>
    </source>
</evidence>
<accession>A0A9P7FX38</accession>
<dbReference type="InterPro" id="IPR021054">
    <property type="entry name" value="Cell_wall_mannoprotein_1"/>
</dbReference>
<keyword evidence="2" id="KW-1185">Reference proteome</keyword>
<dbReference type="AlphaFoldDB" id="A0A9P7FX38"/>